<keyword evidence="2" id="KW-1185">Reference proteome</keyword>
<reference evidence="1 2" key="1">
    <citation type="submission" date="2012-05" db="EMBL/GenBank/DDBJ databases">
        <title>Recombination and specialization in a pathogen metapopulation.</title>
        <authorList>
            <person name="Gardiner A."/>
            <person name="Kemen E."/>
            <person name="Schultz-Larsen T."/>
            <person name="MacLean D."/>
            <person name="Van Oosterhout C."/>
            <person name="Jones J.D.G."/>
        </authorList>
    </citation>
    <scope>NUCLEOTIDE SEQUENCE [LARGE SCALE GENOMIC DNA]</scope>
    <source>
        <strain evidence="1 2">Ac Nc2</strain>
    </source>
</reference>
<proteinExistence type="predicted"/>
<name>A0A024G0N3_9STRA</name>
<organism evidence="1 2">
    <name type="scientific">Albugo candida</name>
    <dbReference type="NCBI Taxonomy" id="65357"/>
    <lineage>
        <taxon>Eukaryota</taxon>
        <taxon>Sar</taxon>
        <taxon>Stramenopiles</taxon>
        <taxon>Oomycota</taxon>
        <taxon>Peronosporomycetes</taxon>
        <taxon>Albuginales</taxon>
        <taxon>Albuginaceae</taxon>
        <taxon>Albugo</taxon>
    </lineage>
</organism>
<sequence>MSSFVRFVKCHLFSCKPTHRRGIADDRRFYVVLSIENVRLRPPNQSLNAGFGLESSCFLFSPIPSASALYVPRTFFFASYPKELLHRAVDSCCIEITSGNYGTSRLANTLTCTSSFLYDAVRPSGMVASLYTNVNIQYLGNRHEQVQYITIASGIFSLLVDFNNHFSIGTWGFLPFSAKNLIYIPEA</sequence>
<gene>
    <name evidence="1" type="ORF">BN9_011080</name>
</gene>
<dbReference type="InParanoid" id="A0A024G0N3"/>
<dbReference type="Proteomes" id="UP000053237">
    <property type="component" value="Unassembled WGS sequence"/>
</dbReference>
<accession>A0A024G0N3</accession>
<comment type="caution">
    <text evidence="1">The sequence shown here is derived from an EMBL/GenBank/DDBJ whole genome shotgun (WGS) entry which is preliminary data.</text>
</comment>
<dbReference type="EMBL" id="CAIX01000007">
    <property type="protein sequence ID" value="CCI40324.1"/>
    <property type="molecule type" value="Genomic_DNA"/>
</dbReference>
<protein>
    <submittedName>
        <fullName evidence="1">Uncharacterized protein</fullName>
    </submittedName>
</protein>
<evidence type="ECO:0000313" key="1">
    <source>
        <dbReference type="EMBL" id="CCI40324.1"/>
    </source>
</evidence>
<dbReference type="AlphaFoldDB" id="A0A024G0N3"/>
<evidence type="ECO:0000313" key="2">
    <source>
        <dbReference type="Proteomes" id="UP000053237"/>
    </source>
</evidence>